<gene>
    <name evidence="2" type="ORF">DW250_09935</name>
    <name evidence="1" type="ORF">ONT23_00455</name>
</gene>
<dbReference type="EMBL" id="JAPDVH010000001">
    <property type="protein sequence ID" value="MCW4154034.1"/>
    <property type="molecule type" value="Genomic_DNA"/>
</dbReference>
<evidence type="ECO:0000313" key="1">
    <source>
        <dbReference type="EMBL" id="MCW4154034.1"/>
    </source>
</evidence>
<comment type="caution">
    <text evidence="1">The sequence shown here is derived from an EMBL/GenBank/DDBJ whole genome shotgun (WGS) entry which is preliminary data.</text>
</comment>
<evidence type="ECO:0000313" key="4">
    <source>
        <dbReference type="Proteomes" id="UP001209168"/>
    </source>
</evidence>
<reference evidence="2 3" key="1">
    <citation type="submission" date="2018-08" db="EMBL/GenBank/DDBJ databases">
        <title>A genome reference for cultivated species of the human gut microbiota.</title>
        <authorList>
            <person name="Zou Y."/>
            <person name="Xue W."/>
            <person name="Luo G."/>
        </authorList>
    </citation>
    <scope>NUCLEOTIDE SEQUENCE [LARGE SCALE GENOMIC DNA]</scope>
    <source>
        <strain evidence="2 3">AM22-1</strain>
    </source>
</reference>
<dbReference type="Proteomes" id="UP000286501">
    <property type="component" value="Unassembled WGS sequence"/>
</dbReference>
<evidence type="ECO:0000313" key="3">
    <source>
        <dbReference type="Proteomes" id="UP000286501"/>
    </source>
</evidence>
<proteinExistence type="predicted"/>
<evidence type="ECO:0000313" key="2">
    <source>
        <dbReference type="EMBL" id="RHG64762.1"/>
    </source>
</evidence>
<accession>A0A3R6DXW5</accession>
<reference evidence="1" key="2">
    <citation type="submission" date="2022-11" db="EMBL/GenBank/DDBJ databases">
        <title>Genomic repertoires linked with pathogenic potency of arthritogenic Prevotella copri isolated from the gut of rheumatoid arthritis patients.</title>
        <authorList>
            <person name="Nii T."/>
            <person name="Maeda Y."/>
            <person name="Motooka D."/>
            <person name="Naito M."/>
            <person name="Matsumoto Y."/>
            <person name="Ogawa T."/>
            <person name="Oguro-Igashira E."/>
            <person name="Kishikawa T."/>
            <person name="Yamashita M."/>
            <person name="Koizumi S."/>
            <person name="Kurakawa T."/>
            <person name="Okumura R."/>
            <person name="Kayama H."/>
            <person name="Murakami M."/>
            <person name="Sakaguchi T."/>
            <person name="Das B."/>
            <person name="Nakamura S."/>
            <person name="Okada Y."/>
            <person name="Kumanogoh A."/>
            <person name="Takeda K."/>
        </authorList>
    </citation>
    <scope>NUCLEOTIDE SEQUENCE</scope>
    <source>
        <strain evidence="1">H012_8</strain>
    </source>
</reference>
<protein>
    <submittedName>
        <fullName evidence="1">Uncharacterized protein</fullName>
    </submittedName>
</protein>
<sequence length="139" mass="15545">MKSDIDIKDDVYNIISSSKLKTAVTGSLCKRGRPFYGTGTTGKEDICISVLANQTSQIQEAFVNVNIYVQDQAITKKGNTRKEENTARLRELCQLSFSTFEAVHGSDFRLSMSEQRVIACEGTSEHIINNKLLYQTIND</sequence>
<name>A0A3R6DXW5_9BACT</name>
<dbReference type="RefSeq" id="WP_118201098.1">
    <property type="nucleotide sequence ID" value="NZ_JAHOEU010000072.1"/>
</dbReference>
<organism evidence="1 4">
    <name type="scientific">Segatella copri</name>
    <dbReference type="NCBI Taxonomy" id="165179"/>
    <lineage>
        <taxon>Bacteria</taxon>
        <taxon>Pseudomonadati</taxon>
        <taxon>Bacteroidota</taxon>
        <taxon>Bacteroidia</taxon>
        <taxon>Bacteroidales</taxon>
        <taxon>Prevotellaceae</taxon>
        <taxon>Segatella</taxon>
    </lineage>
</organism>
<dbReference type="EMBL" id="QRIN01000040">
    <property type="protein sequence ID" value="RHG64762.1"/>
    <property type="molecule type" value="Genomic_DNA"/>
</dbReference>
<dbReference type="AlphaFoldDB" id="A0A3R6DXW5"/>
<dbReference type="Proteomes" id="UP001209168">
    <property type="component" value="Unassembled WGS sequence"/>
</dbReference>